<dbReference type="EMBL" id="OZ021738">
    <property type="protein sequence ID" value="CAK9320792.1"/>
    <property type="molecule type" value="Genomic_DNA"/>
</dbReference>
<accession>A0ABP0YJX6</accession>
<evidence type="ECO:0000313" key="1">
    <source>
        <dbReference type="EMBL" id="CAK9320792.1"/>
    </source>
</evidence>
<reference evidence="1 2" key="1">
    <citation type="submission" date="2024-03" db="EMBL/GenBank/DDBJ databases">
        <authorList>
            <person name="Gkanogiannis A."/>
            <person name="Becerra Lopez-Lavalle L."/>
        </authorList>
    </citation>
    <scope>NUCLEOTIDE SEQUENCE [LARGE SCALE GENOMIC DNA]</scope>
</reference>
<protein>
    <submittedName>
        <fullName evidence="1">Uncharacterized protein</fullName>
    </submittedName>
</protein>
<evidence type="ECO:0000313" key="2">
    <source>
        <dbReference type="Proteomes" id="UP001642487"/>
    </source>
</evidence>
<proteinExistence type="predicted"/>
<keyword evidence="2" id="KW-1185">Reference proteome</keyword>
<sequence>MLVRRLSLQTKQKQKQTRIQRLKKCVRREVGIGEKRLEKKEGEEDAYRRAITAVASLILRYRSSLNRKHRRQSRRNLVSEEELQVDV</sequence>
<organism evidence="1 2">
    <name type="scientific">Citrullus colocynthis</name>
    <name type="common">colocynth</name>
    <dbReference type="NCBI Taxonomy" id="252529"/>
    <lineage>
        <taxon>Eukaryota</taxon>
        <taxon>Viridiplantae</taxon>
        <taxon>Streptophyta</taxon>
        <taxon>Embryophyta</taxon>
        <taxon>Tracheophyta</taxon>
        <taxon>Spermatophyta</taxon>
        <taxon>Magnoliopsida</taxon>
        <taxon>eudicotyledons</taxon>
        <taxon>Gunneridae</taxon>
        <taxon>Pentapetalae</taxon>
        <taxon>rosids</taxon>
        <taxon>fabids</taxon>
        <taxon>Cucurbitales</taxon>
        <taxon>Cucurbitaceae</taxon>
        <taxon>Benincaseae</taxon>
        <taxon>Citrullus</taxon>
    </lineage>
</organism>
<dbReference type="Proteomes" id="UP001642487">
    <property type="component" value="Chromosome 4"/>
</dbReference>
<name>A0ABP0YJX6_9ROSI</name>
<gene>
    <name evidence="1" type="ORF">CITCOLO1_LOCUS12848</name>
</gene>